<feature type="coiled-coil region" evidence="3">
    <location>
        <begin position="145"/>
        <end position="206"/>
    </location>
</feature>
<organism evidence="5 6">
    <name type="scientific">Vitis vinifera</name>
    <name type="common">Grape</name>
    <dbReference type="NCBI Taxonomy" id="29760"/>
    <lineage>
        <taxon>Eukaryota</taxon>
        <taxon>Viridiplantae</taxon>
        <taxon>Streptophyta</taxon>
        <taxon>Embryophyta</taxon>
        <taxon>Tracheophyta</taxon>
        <taxon>Spermatophyta</taxon>
        <taxon>Magnoliopsida</taxon>
        <taxon>eudicotyledons</taxon>
        <taxon>Gunneridae</taxon>
        <taxon>Pentapetalae</taxon>
        <taxon>rosids</taxon>
        <taxon>Vitales</taxon>
        <taxon>Vitaceae</taxon>
        <taxon>Viteae</taxon>
        <taxon>Vitis</taxon>
    </lineage>
</organism>
<gene>
    <name evidence="5" type="ORF">VitviT2T_002850</name>
</gene>
<evidence type="ECO:0000313" key="5">
    <source>
        <dbReference type="EMBL" id="WJZ83143.1"/>
    </source>
</evidence>
<keyword evidence="6" id="KW-1185">Reference proteome</keyword>
<dbReference type="SUPFAM" id="SSF103657">
    <property type="entry name" value="BAR/IMD domain-like"/>
    <property type="match status" value="1"/>
</dbReference>
<evidence type="ECO:0000256" key="3">
    <source>
        <dbReference type="SAM" id="Coils"/>
    </source>
</evidence>
<dbReference type="EMBL" id="CP126649">
    <property type="protein sequence ID" value="WJZ83143.1"/>
    <property type="molecule type" value="Genomic_DNA"/>
</dbReference>
<dbReference type="InterPro" id="IPR001452">
    <property type="entry name" value="SH3_domain"/>
</dbReference>
<proteinExistence type="predicted"/>
<dbReference type="SMART" id="SM00326">
    <property type="entry name" value="SH3"/>
    <property type="match status" value="1"/>
</dbReference>
<dbReference type="SUPFAM" id="SSF50044">
    <property type="entry name" value="SH3-domain"/>
    <property type="match status" value="1"/>
</dbReference>
<protein>
    <recommendedName>
        <fullName evidence="4">SH3 domain-containing protein</fullName>
    </recommendedName>
</protein>
<keyword evidence="1 2" id="KW-0728">SH3 domain</keyword>
<sequence length="371" mass="41449">MEAIRKQASKLREQVARQQQAVLKQLGHFGIETVVVDEAEQRQLQNLYNSTRTAKHFQKDIVRGIEGFVSTSSKQMEIVRRMAEDCCKYGTENQSTGSPLARAALYFGNSHSSMEKERETLLGVFCDQVSEPLRVLITGAPLEDARHLTHRYERLRQEVESQAADVLRRQAKFRDPATSAESSIKLQSAEAKLSELKSAMMALGREATAAMLSVEAQQQRITFQRLLTMVEAERSYHQTVLATLEKLYDEMIMEKKQNESSSQPITMEKDVCVPTTSKDANSNGFDNHGHANQNGSYFIAKVIHPFDAQADGELGLSVDDYVVVRQVAPNGWSEGECKGTAGWFPSAYVERRDKAPASVINEEASLAMIPN</sequence>
<dbReference type="PANTHER" id="PTHR14167">
    <property type="entry name" value="SH3 DOMAIN-CONTAINING"/>
    <property type="match status" value="1"/>
</dbReference>
<dbReference type="InterPro" id="IPR050384">
    <property type="entry name" value="Endophilin_SH3RF"/>
</dbReference>
<dbReference type="Proteomes" id="UP001227230">
    <property type="component" value="Chromosome 2"/>
</dbReference>
<name>A0ABY9BJQ8_VITVI</name>
<dbReference type="PROSITE" id="PS50002">
    <property type="entry name" value="SH3"/>
    <property type="match status" value="1"/>
</dbReference>
<evidence type="ECO:0000259" key="4">
    <source>
        <dbReference type="PROSITE" id="PS50002"/>
    </source>
</evidence>
<evidence type="ECO:0000256" key="1">
    <source>
        <dbReference type="ARBA" id="ARBA00022443"/>
    </source>
</evidence>
<dbReference type="InterPro" id="IPR036028">
    <property type="entry name" value="SH3-like_dom_sf"/>
</dbReference>
<accession>A0ABY9BJQ8</accession>
<feature type="domain" description="SH3" evidence="4">
    <location>
        <begin position="295"/>
        <end position="354"/>
    </location>
</feature>
<keyword evidence="3" id="KW-0175">Coiled coil</keyword>
<dbReference type="Pfam" id="PF14604">
    <property type="entry name" value="SH3_9"/>
    <property type="match status" value="1"/>
</dbReference>
<dbReference type="PANTHER" id="PTHR14167:SF30">
    <property type="entry name" value="SH3 DOMAIN-CONTAINING PROTEIN 1"/>
    <property type="match status" value="1"/>
</dbReference>
<reference evidence="5 6" key="1">
    <citation type="journal article" date="2023" name="Hortic Res">
        <title>The complete reference genome for grapevine (Vitis vinifera L.) genetics and breeding.</title>
        <authorList>
            <person name="Shi X."/>
            <person name="Cao S."/>
            <person name="Wang X."/>
            <person name="Huang S."/>
            <person name="Wang Y."/>
            <person name="Liu Z."/>
            <person name="Liu W."/>
            <person name="Leng X."/>
            <person name="Peng Y."/>
            <person name="Wang N."/>
            <person name="Wang Y."/>
            <person name="Ma Z."/>
            <person name="Xu X."/>
            <person name="Zhang F."/>
            <person name="Xue H."/>
            <person name="Zhong H."/>
            <person name="Wang Y."/>
            <person name="Zhang K."/>
            <person name="Velt A."/>
            <person name="Avia K."/>
            <person name="Holtgrawe D."/>
            <person name="Grimplet J."/>
            <person name="Matus J.T."/>
            <person name="Ware D."/>
            <person name="Wu X."/>
            <person name="Wang H."/>
            <person name="Liu C."/>
            <person name="Fang Y."/>
            <person name="Rustenholz C."/>
            <person name="Cheng Z."/>
            <person name="Xiao H."/>
            <person name="Zhou Y."/>
        </authorList>
    </citation>
    <scope>NUCLEOTIDE SEQUENCE [LARGE SCALE GENOMIC DNA]</scope>
    <source>
        <strain evidence="6">cv. Pinot noir / PN40024</strain>
        <tissue evidence="5">Leaf</tissue>
    </source>
</reference>
<dbReference type="Gene3D" id="2.30.30.40">
    <property type="entry name" value="SH3 Domains"/>
    <property type="match status" value="1"/>
</dbReference>
<dbReference type="InterPro" id="IPR027267">
    <property type="entry name" value="AH/BAR_dom_sf"/>
</dbReference>
<evidence type="ECO:0000256" key="2">
    <source>
        <dbReference type="PROSITE-ProRule" id="PRU00192"/>
    </source>
</evidence>
<evidence type="ECO:0000313" key="6">
    <source>
        <dbReference type="Proteomes" id="UP001227230"/>
    </source>
</evidence>
<dbReference type="Gene3D" id="1.20.1270.60">
    <property type="entry name" value="Arfaptin homology (AH) domain/BAR domain"/>
    <property type="match status" value="1"/>
</dbReference>